<dbReference type="AlphaFoldDB" id="A0A091B5W8"/>
<dbReference type="Proteomes" id="UP000029393">
    <property type="component" value="Unassembled WGS sequence"/>
</dbReference>
<evidence type="ECO:0000313" key="7">
    <source>
        <dbReference type="Proteomes" id="UP000029393"/>
    </source>
</evidence>
<keyword evidence="7" id="KW-1185">Reference proteome</keyword>
<dbReference type="UniPathway" id="UPA00094"/>
<dbReference type="PROSITE" id="PS00606">
    <property type="entry name" value="KS3_1"/>
    <property type="match status" value="1"/>
</dbReference>
<proteinExistence type="inferred from homology"/>
<dbReference type="Pfam" id="PF02801">
    <property type="entry name" value="Ketoacyl-synt_C"/>
    <property type="match status" value="1"/>
</dbReference>
<organism evidence="6 7">
    <name type="scientific">Arenimonas metalli CF5-1</name>
    <dbReference type="NCBI Taxonomy" id="1384056"/>
    <lineage>
        <taxon>Bacteria</taxon>
        <taxon>Pseudomonadati</taxon>
        <taxon>Pseudomonadota</taxon>
        <taxon>Gammaproteobacteria</taxon>
        <taxon>Lysobacterales</taxon>
        <taxon>Lysobacteraceae</taxon>
        <taxon>Arenimonas</taxon>
    </lineage>
</organism>
<dbReference type="InterPro" id="IPR020841">
    <property type="entry name" value="PKS_Beta-ketoAc_synthase_dom"/>
</dbReference>
<dbReference type="InterPro" id="IPR014031">
    <property type="entry name" value="Ketoacyl_synth_C"/>
</dbReference>
<dbReference type="SMART" id="SM00825">
    <property type="entry name" value="PKS_KS"/>
    <property type="match status" value="1"/>
</dbReference>
<evidence type="ECO:0000256" key="4">
    <source>
        <dbReference type="RuleBase" id="RU003694"/>
    </source>
</evidence>
<dbReference type="PANTHER" id="PTHR11712:SF320">
    <property type="entry name" value="BETA-KETOACYL SYNTHASE"/>
    <property type="match status" value="1"/>
</dbReference>
<comment type="pathway">
    <text evidence="1">Lipid metabolism; fatty acid biosynthesis.</text>
</comment>
<dbReference type="RefSeq" id="WP_034211253.1">
    <property type="nucleotide sequence ID" value="NZ_AVCK01000012.1"/>
</dbReference>
<reference evidence="6 7" key="1">
    <citation type="submission" date="2013-09" db="EMBL/GenBank/DDBJ databases">
        <title>Genome sequencing of Arenimonas metalli.</title>
        <authorList>
            <person name="Chen F."/>
            <person name="Wang G."/>
        </authorList>
    </citation>
    <scope>NUCLEOTIDE SEQUENCE [LARGE SCALE GENOMIC DNA]</scope>
    <source>
        <strain evidence="6 7">CF5-1</strain>
    </source>
</reference>
<dbReference type="InterPro" id="IPR014030">
    <property type="entry name" value="Ketoacyl_synth_N"/>
</dbReference>
<keyword evidence="3 4" id="KW-0808">Transferase</keyword>
<dbReference type="GO" id="GO:0006633">
    <property type="term" value="P:fatty acid biosynthetic process"/>
    <property type="evidence" value="ECO:0007669"/>
    <property type="project" value="UniProtKB-UniPathway"/>
</dbReference>
<dbReference type="InterPro" id="IPR000794">
    <property type="entry name" value="Beta-ketoacyl_synthase"/>
</dbReference>
<dbReference type="Pfam" id="PF00109">
    <property type="entry name" value="ketoacyl-synt"/>
    <property type="match status" value="1"/>
</dbReference>
<dbReference type="InterPro" id="IPR018201">
    <property type="entry name" value="Ketoacyl_synth_AS"/>
</dbReference>
<dbReference type="Gene3D" id="3.40.47.10">
    <property type="match status" value="1"/>
</dbReference>
<dbReference type="PANTHER" id="PTHR11712">
    <property type="entry name" value="POLYKETIDE SYNTHASE-RELATED"/>
    <property type="match status" value="1"/>
</dbReference>
<dbReference type="GO" id="GO:0004315">
    <property type="term" value="F:3-oxoacyl-[acyl-carrier-protein] synthase activity"/>
    <property type="evidence" value="ECO:0007669"/>
    <property type="project" value="InterPro"/>
</dbReference>
<name>A0A091B5W8_9GAMM</name>
<gene>
    <name evidence="6" type="ORF">N787_02060</name>
</gene>
<evidence type="ECO:0000256" key="1">
    <source>
        <dbReference type="ARBA" id="ARBA00005194"/>
    </source>
</evidence>
<sequence length="394" mass="40067">MSAVFLNELGLCCALGRDADEVASRLFAADAPRGVASTEIVTLGRPLALGLVPGELPDLGALPVALHGRNNALGALALAPIRAAVDAAIARVGPDRVAIVLGTSTSGVGESEHAHQYRLAGGHWPAAFHYSQQEMGMPARFLAEQLGTRGPAHVISTACSSSAKALASGARLLRAGLADAVIAGGVDSICQFTIAGFSALGSVSEARCNPFSRHRNGINIGEGAALFLMTREPGAVRLAGWGESSDAHHMSAPEPEGHGPERAIREALQRAGLAPADIGYVNLHGTATPQNDAMEAAVLHRVFGAATPASSTKPLTGHTLGAAGAVEAGLCWLALARNPGHALPPHWWDGEADPALPAVDLVAPGRRAAAPLTHVLSQSFAFGGSNAALVLGAG</sequence>
<protein>
    <recommendedName>
        <fullName evidence="5">Ketosynthase family 3 (KS3) domain-containing protein</fullName>
    </recommendedName>
</protein>
<comment type="similarity">
    <text evidence="2 4">Belongs to the thiolase-like superfamily. Beta-ketoacyl-ACP synthases family.</text>
</comment>
<dbReference type="SUPFAM" id="SSF53901">
    <property type="entry name" value="Thiolase-like"/>
    <property type="match status" value="2"/>
</dbReference>
<evidence type="ECO:0000256" key="2">
    <source>
        <dbReference type="ARBA" id="ARBA00008467"/>
    </source>
</evidence>
<dbReference type="GO" id="GO:0005829">
    <property type="term" value="C:cytosol"/>
    <property type="evidence" value="ECO:0007669"/>
    <property type="project" value="TreeGrafter"/>
</dbReference>
<dbReference type="OrthoDB" id="9808669at2"/>
<dbReference type="CDD" id="cd00834">
    <property type="entry name" value="KAS_I_II"/>
    <property type="match status" value="1"/>
</dbReference>
<dbReference type="PROSITE" id="PS52004">
    <property type="entry name" value="KS3_2"/>
    <property type="match status" value="1"/>
</dbReference>
<dbReference type="InterPro" id="IPR016039">
    <property type="entry name" value="Thiolase-like"/>
</dbReference>
<dbReference type="NCBIfam" id="NF006618">
    <property type="entry name" value="PRK09185.1"/>
    <property type="match status" value="1"/>
</dbReference>
<evidence type="ECO:0000259" key="5">
    <source>
        <dbReference type="PROSITE" id="PS52004"/>
    </source>
</evidence>
<accession>A0A091B5W8</accession>
<dbReference type="STRING" id="1384056.N787_02060"/>
<dbReference type="EMBL" id="AVCK01000012">
    <property type="protein sequence ID" value="KFN47111.1"/>
    <property type="molecule type" value="Genomic_DNA"/>
</dbReference>
<dbReference type="PATRIC" id="fig|1384056.3.peg.1031"/>
<evidence type="ECO:0000256" key="3">
    <source>
        <dbReference type="ARBA" id="ARBA00022679"/>
    </source>
</evidence>
<feature type="domain" description="Ketosynthase family 3 (KS3)" evidence="5">
    <location>
        <begin position="1"/>
        <end position="393"/>
    </location>
</feature>
<comment type="caution">
    <text evidence="6">The sequence shown here is derived from an EMBL/GenBank/DDBJ whole genome shotgun (WGS) entry which is preliminary data.</text>
</comment>
<dbReference type="eggNOG" id="COG0304">
    <property type="taxonomic scope" value="Bacteria"/>
</dbReference>
<evidence type="ECO:0000313" key="6">
    <source>
        <dbReference type="EMBL" id="KFN47111.1"/>
    </source>
</evidence>